<comment type="similarity">
    <text evidence="1 4">Belongs to the plant LTP family.</text>
</comment>
<dbReference type="Gene3D" id="1.10.110.10">
    <property type="entry name" value="Plant lipid-transfer and hydrophobic proteins"/>
    <property type="match status" value="1"/>
</dbReference>
<dbReference type="InterPro" id="IPR000528">
    <property type="entry name" value="Plant_nsLTP"/>
</dbReference>
<protein>
    <recommendedName>
        <fullName evidence="4">Non-specific lipid-transfer protein</fullName>
    </recommendedName>
</protein>
<dbReference type="EMBL" id="KJ808787">
    <property type="protein sequence ID" value="AII99871.1"/>
    <property type="molecule type" value="Genomic_DNA"/>
</dbReference>
<reference evidence="7" key="1">
    <citation type="submission" date="2014-05" db="EMBL/GenBank/DDBJ databases">
        <title>Genome-wide identification of stress proteins in chickpea genome.</title>
        <authorList>
            <person name="Sharma R."/>
            <person name="Suresh C.G."/>
        </authorList>
    </citation>
    <scope>NUCLEOTIDE SEQUENCE</scope>
    <source>
        <strain evidence="7">LTP7</strain>
    </source>
</reference>
<evidence type="ECO:0000256" key="1">
    <source>
        <dbReference type="ARBA" id="ARBA00009748"/>
    </source>
</evidence>
<feature type="chain" id="PRO_5001714308" description="Non-specific lipid-transfer protein" evidence="5">
    <location>
        <begin position="27"/>
        <end position="128"/>
    </location>
</feature>
<evidence type="ECO:0000256" key="3">
    <source>
        <dbReference type="ARBA" id="ARBA00023157"/>
    </source>
</evidence>
<dbReference type="PRINTS" id="PR00382">
    <property type="entry name" value="LIPIDTRNSFER"/>
</dbReference>
<dbReference type="GO" id="GO:0006869">
    <property type="term" value="P:lipid transport"/>
    <property type="evidence" value="ECO:0007669"/>
    <property type="project" value="InterPro"/>
</dbReference>
<dbReference type="AlphaFoldDB" id="A0A076KWI1"/>
<dbReference type="InterPro" id="IPR036312">
    <property type="entry name" value="Bifun_inhib/LTP/seed_sf"/>
</dbReference>
<evidence type="ECO:0000256" key="2">
    <source>
        <dbReference type="ARBA" id="ARBA00022729"/>
    </source>
</evidence>
<dbReference type="Pfam" id="PF00234">
    <property type="entry name" value="Tryp_alpha_amyl"/>
    <property type="match status" value="1"/>
</dbReference>
<feature type="domain" description="Bifunctional inhibitor/plant lipid transfer protein/seed storage helical" evidence="6">
    <location>
        <begin position="29"/>
        <end position="114"/>
    </location>
</feature>
<accession>A0A076KWI1</accession>
<organism evidence="7">
    <name type="scientific">Cicer arietinum</name>
    <name type="common">Chickpea</name>
    <name type="synonym">Garbanzo</name>
    <dbReference type="NCBI Taxonomy" id="3827"/>
    <lineage>
        <taxon>Eukaryota</taxon>
        <taxon>Viridiplantae</taxon>
        <taxon>Streptophyta</taxon>
        <taxon>Embryophyta</taxon>
        <taxon>Tracheophyta</taxon>
        <taxon>Spermatophyta</taxon>
        <taxon>Magnoliopsida</taxon>
        <taxon>eudicotyledons</taxon>
        <taxon>Gunneridae</taxon>
        <taxon>Pentapetalae</taxon>
        <taxon>rosids</taxon>
        <taxon>fabids</taxon>
        <taxon>Fabales</taxon>
        <taxon>Fabaceae</taxon>
        <taxon>Papilionoideae</taxon>
        <taxon>50 kb inversion clade</taxon>
        <taxon>NPAAA clade</taxon>
        <taxon>Hologalegina</taxon>
        <taxon>IRL clade</taxon>
        <taxon>Cicereae</taxon>
        <taxon>Cicer</taxon>
    </lineage>
</organism>
<feature type="signal peptide" evidence="5">
    <location>
        <begin position="1"/>
        <end position="26"/>
    </location>
</feature>
<evidence type="ECO:0000259" key="6">
    <source>
        <dbReference type="SMART" id="SM00499"/>
    </source>
</evidence>
<dbReference type="InterPro" id="IPR016140">
    <property type="entry name" value="Bifunc_inhib/LTP/seed_store"/>
</dbReference>
<dbReference type="SUPFAM" id="SSF47699">
    <property type="entry name" value="Bifunctional inhibitor/lipid-transfer protein/seed storage 2S albumin"/>
    <property type="match status" value="1"/>
</dbReference>
<keyword evidence="4" id="KW-0813">Transport</keyword>
<evidence type="ECO:0000313" key="7">
    <source>
        <dbReference type="EMBL" id="AII99871.1"/>
    </source>
</evidence>
<sequence length="128" mass="13682">MAGVKVTCMAIVICMMLMGAPFAVNAISCSEVIHKLDPCLGYLGGSSSAPSRKCCRGVKKLNHMARTTRERRTTCNCLKSAANAISGLRTNNAAALPGMCGVRLSYKISTSTNCNRYVCCKTLIQNIN</sequence>
<evidence type="ECO:0000256" key="4">
    <source>
        <dbReference type="RuleBase" id="RU000628"/>
    </source>
</evidence>
<keyword evidence="3" id="KW-1015">Disulfide bond</keyword>
<dbReference type="SMART" id="SM00499">
    <property type="entry name" value="AAI"/>
    <property type="match status" value="1"/>
</dbReference>
<comment type="function">
    <text evidence="4">Plant non-specific lipid-transfer proteins transfer phospholipids as well as galactolipids across membranes. May play a role in wax or cutin deposition in the cell walls of expanding epidermal cells and certain secretory tissues.</text>
</comment>
<evidence type="ECO:0000256" key="5">
    <source>
        <dbReference type="SAM" id="SignalP"/>
    </source>
</evidence>
<dbReference type="CDD" id="cd01960">
    <property type="entry name" value="nsLTP1"/>
    <property type="match status" value="1"/>
</dbReference>
<name>A0A076KWI1_CICAR</name>
<dbReference type="PANTHER" id="PTHR33076">
    <property type="entry name" value="NON-SPECIFIC LIPID-TRANSFER PROTEIN 2-RELATED"/>
    <property type="match status" value="1"/>
</dbReference>
<keyword evidence="4" id="KW-0446">Lipid-binding</keyword>
<proteinExistence type="inferred from homology"/>
<keyword evidence="2 5" id="KW-0732">Signal</keyword>
<dbReference type="GO" id="GO:0008289">
    <property type="term" value="F:lipid binding"/>
    <property type="evidence" value="ECO:0007669"/>
    <property type="project" value="UniProtKB-KW"/>
</dbReference>